<feature type="non-terminal residue" evidence="2">
    <location>
        <position position="264"/>
    </location>
</feature>
<proteinExistence type="predicted"/>
<accession>A0A9P7GEQ4</accession>
<name>A0A9P7GEQ4_9AGAR</name>
<dbReference type="Proteomes" id="UP000717328">
    <property type="component" value="Unassembled WGS sequence"/>
</dbReference>
<reference evidence="2" key="1">
    <citation type="submission" date="2021-02" db="EMBL/GenBank/DDBJ databases">
        <authorList>
            <person name="Nieuwenhuis M."/>
            <person name="Van De Peppel L.J.J."/>
        </authorList>
    </citation>
    <scope>NUCLEOTIDE SEQUENCE</scope>
    <source>
        <strain evidence="2">D49</strain>
    </source>
</reference>
<reference evidence="2" key="2">
    <citation type="submission" date="2021-10" db="EMBL/GenBank/DDBJ databases">
        <title>Phylogenomics reveals ancestral predisposition of the termite-cultivated fungus Termitomyces towards a domesticated lifestyle.</title>
        <authorList>
            <person name="Auxier B."/>
            <person name="Grum-Grzhimaylo A."/>
            <person name="Cardenas M.E."/>
            <person name="Lodge J.D."/>
            <person name="Laessoe T."/>
            <person name="Pedersen O."/>
            <person name="Smith M.E."/>
            <person name="Kuyper T.W."/>
            <person name="Franco-Molano E.A."/>
            <person name="Baroni T.J."/>
            <person name="Aanen D.K."/>
        </authorList>
    </citation>
    <scope>NUCLEOTIDE SEQUENCE</scope>
    <source>
        <strain evidence="2">D49</strain>
    </source>
</reference>
<comment type="caution">
    <text evidence="2">The sequence shown here is derived from an EMBL/GenBank/DDBJ whole genome shotgun (WGS) entry which is preliminary data.</text>
</comment>
<evidence type="ECO:0000313" key="3">
    <source>
        <dbReference type="Proteomes" id="UP000717328"/>
    </source>
</evidence>
<dbReference type="AlphaFoldDB" id="A0A9P7GEQ4"/>
<evidence type="ECO:0000256" key="1">
    <source>
        <dbReference type="SAM" id="MobiDB-lite"/>
    </source>
</evidence>
<organism evidence="2 3">
    <name type="scientific">Sphagnurus paluster</name>
    <dbReference type="NCBI Taxonomy" id="117069"/>
    <lineage>
        <taxon>Eukaryota</taxon>
        <taxon>Fungi</taxon>
        <taxon>Dikarya</taxon>
        <taxon>Basidiomycota</taxon>
        <taxon>Agaricomycotina</taxon>
        <taxon>Agaricomycetes</taxon>
        <taxon>Agaricomycetidae</taxon>
        <taxon>Agaricales</taxon>
        <taxon>Tricholomatineae</taxon>
        <taxon>Lyophyllaceae</taxon>
        <taxon>Sphagnurus</taxon>
    </lineage>
</organism>
<evidence type="ECO:0000313" key="2">
    <source>
        <dbReference type="EMBL" id="KAG5647930.1"/>
    </source>
</evidence>
<sequence length="264" mass="27983">MGVPATRRSAGVSPAKRALKHAPPPPPTQTAPKPSYAVALGSKAPRPRKAHLPTTLVAPSSTKWVIIPTNKSQLRDAAKRPSPHHIVSAINHNLQAWAGKSFGGVQIANLGDSHILAATWTVGCNLLITATKVSDDRGLATYAYSSIVNNALSTIPTFSHAGITVIPYRPAARLQIKGLPTWDPTTNKPVELTSVFKTLDGLGIFEGVKLIKNGPAPSDALSWARDPKTFNAESRPCAVTVRFYNNNGRETGALLKKAVVAAST</sequence>
<dbReference type="EMBL" id="JABCKI010001951">
    <property type="protein sequence ID" value="KAG5647930.1"/>
    <property type="molecule type" value="Genomic_DNA"/>
</dbReference>
<keyword evidence="3" id="KW-1185">Reference proteome</keyword>
<protein>
    <submittedName>
        <fullName evidence="2">Uncharacterized protein</fullName>
    </submittedName>
</protein>
<gene>
    <name evidence="2" type="ORF">H0H81_007339</name>
</gene>
<feature type="region of interest" description="Disordered" evidence="1">
    <location>
        <begin position="1"/>
        <end position="36"/>
    </location>
</feature>